<keyword evidence="1" id="KW-0802">TPR repeat</keyword>
<feature type="repeat" description="TPR" evidence="1">
    <location>
        <begin position="54"/>
        <end position="87"/>
    </location>
</feature>
<reference evidence="2" key="1">
    <citation type="submission" date="2021-02" db="EMBL/GenBank/DDBJ databases">
        <title>Natronogracilivirga saccharolytica gen. nov. sp. nov. a new anaerobic, haloalkiliphilic carbohydrate-fermenting bacterium from soda lake and proposing of Cyclonatronumiaceae fam. nov. in the phylum Balneolaeota.</title>
        <authorList>
            <person name="Zhilina T.N."/>
            <person name="Sorokin D.Y."/>
            <person name="Zavarzina D.G."/>
            <person name="Toshchakov S.V."/>
            <person name="Kublanov I.V."/>
        </authorList>
    </citation>
    <scope>NUCLEOTIDE SEQUENCE</scope>
    <source>
        <strain evidence="2">Z-1702</strain>
    </source>
</reference>
<evidence type="ECO:0000313" key="3">
    <source>
        <dbReference type="Proteomes" id="UP000673975"/>
    </source>
</evidence>
<dbReference type="PROSITE" id="PS50005">
    <property type="entry name" value="TPR"/>
    <property type="match status" value="1"/>
</dbReference>
<evidence type="ECO:0008006" key="4">
    <source>
        <dbReference type="Google" id="ProtNLM"/>
    </source>
</evidence>
<dbReference type="SMART" id="SM00028">
    <property type="entry name" value="TPR"/>
    <property type="match status" value="2"/>
</dbReference>
<dbReference type="SUPFAM" id="SSF48452">
    <property type="entry name" value="TPR-like"/>
    <property type="match status" value="1"/>
</dbReference>
<dbReference type="Pfam" id="PF14559">
    <property type="entry name" value="TPR_19"/>
    <property type="match status" value="1"/>
</dbReference>
<accession>A0A8J7UVR5</accession>
<sequence>MNQSRMQKLVGFLKENPQDSFSRFALALEQLKAGDVNKAREHFEFIQLNDPGYVGVYYHLGKLYQNTGNPEKAIKTFTNGISVARNAQNHHAASELEQALQEIETEE</sequence>
<comment type="caution">
    <text evidence="2">The sequence shown here is derived from an EMBL/GenBank/DDBJ whole genome shotgun (WGS) entry which is preliminary data.</text>
</comment>
<protein>
    <recommendedName>
        <fullName evidence="4">Tetratricopeptide repeat protein</fullName>
    </recommendedName>
</protein>
<dbReference type="InterPro" id="IPR011990">
    <property type="entry name" value="TPR-like_helical_dom_sf"/>
</dbReference>
<dbReference type="RefSeq" id="WP_210511896.1">
    <property type="nucleotide sequence ID" value="NZ_JAFIDN010000006.1"/>
</dbReference>
<evidence type="ECO:0000313" key="2">
    <source>
        <dbReference type="EMBL" id="MBP3192826.1"/>
    </source>
</evidence>
<proteinExistence type="predicted"/>
<dbReference type="EMBL" id="JAFIDN010000006">
    <property type="protein sequence ID" value="MBP3192826.1"/>
    <property type="molecule type" value="Genomic_DNA"/>
</dbReference>
<dbReference type="Proteomes" id="UP000673975">
    <property type="component" value="Unassembled WGS sequence"/>
</dbReference>
<gene>
    <name evidence="2" type="ORF">NATSA_09135</name>
</gene>
<name>A0A8J7UVR5_9BACT</name>
<dbReference type="InterPro" id="IPR019734">
    <property type="entry name" value="TPR_rpt"/>
</dbReference>
<keyword evidence="3" id="KW-1185">Reference proteome</keyword>
<dbReference type="Gene3D" id="1.25.40.10">
    <property type="entry name" value="Tetratricopeptide repeat domain"/>
    <property type="match status" value="1"/>
</dbReference>
<organism evidence="2 3">
    <name type="scientific">Natronogracilivirga saccharolytica</name>
    <dbReference type="NCBI Taxonomy" id="2812953"/>
    <lineage>
        <taxon>Bacteria</taxon>
        <taxon>Pseudomonadati</taxon>
        <taxon>Balneolota</taxon>
        <taxon>Balneolia</taxon>
        <taxon>Balneolales</taxon>
        <taxon>Cyclonatronaceae</taxon>
        <taxon>Natronogracilivirga</taxon>
    </lineage>
</organism>
<evidence type="ECO:0000256" key="1">
    <source>
        <dbReference type="PROSITE-ProRule" id="PRU00339"/>
    </source>
</evidence>
<dbReference type="AlphaFoldDB" id="A0A8J7UVR5"/>